<dbReference type="Pfam" id="PF13482">
    <property type="entry name" value="RNase_H_2"/>
    <property type="match status" value="1"/>
</dbReference>
<name>A0A0F9UL60_9ZZZZ</name>
<evidence type="ECO:0000259" key="1">
    <source>
        <dbReference type="Pfam" id="PF13482"/>
    </source>
</evidence>
<proteinExistence type="predicted"/>
<dbReference type="Gene3D" id="3.30.420.10">
    <property type="entry name" value="Ribonuclease H-like superfamily/Ribonuclease H"/>
    <property type="match status" value="1"/>
</dbReference>
<dbReference type="InterPro" id="IPR036397">
    <property type="entry name" value="RNaseH_sf"/>
</dbReference>
<dbReference type="SUPFAM" id="SSF53098">
    <property type="entry name" value="Ribonuclease H-like"/>
    <property type="match status" value="1"/>
</dbReference>
<dbReference type="AlphaFoldDB" id="A0A0F9UL60"/>
<protein>
    <recommendedName>
        <fullName evidence="1">YprB ribonuclease H-like domain-containing protein</fullName>
    </recommendedName>
</protein>
<dbReference type="InterPro" id="IPR012337">
    <property type="entry name" value="RNaseH-like_sf"/>
</dbReference>
<gene>
    <name evidence="2" type="ORF">LCGC14_0208550</name>
</gene>
<accession>A0A0F9UL60</accession>
<organism evidence="2">
    <name type="scientific">marine sediment metagenome</name>
    <dbReference type="NCBI Taxonomy" id="412755"/>
    <lineage>
        <taxon>unclassified sequences</taxon>
        <taxon>metagenomes</taxon>
        <taxon>ecological metagenomes</taxon>
    </lineage>
</organism>
<evidence type="ECO:0000313" key="2">
    <source>
        <dbReference type="EMBL" id="KKN92364.1"/>
    </source>
</evidence>
<comment type="caution">
    <text evidence="2">The sequence shown here is derived from an EMBL/GenBank/DDBJ whole genome shotgun (WGS) entry which is preliminary data.</text>
</comment>
<dbReference type="InterPro" id="IPR038720">
    <property type="entry name" value="YprB_RNase_H-like_dom"/>
</dbReference>
<reference evidence="2" key="1">
    <citation type="journal article" date="2015" name="Nature">
        <title>Complex archaea that bridge the gap between prokaryotes and eukaryotes.</title>
        <authorList>
            <person name="Spang A."/>
            <person name="Saw J.H."/>
            <person name="Jorgensen S.L."/>
            <person name="Zaremba-Niedzwiedzka K."/>
            <person name="Martijn J."/>
            <person name="Lind A.E."/>
            <person name="van Eijk R."/>
            <person name="Schleper C."/>
            <person name="Guy L."/>
            <person name="Ettema T.J."/>
        </authorList>
    </citation>
    <scope>NUCLEOTIDE SEQUENCE</scope>
</reference>
<sequence length="247" mass="28739">MRRIKRLFYDIEVAPGLFWAWRPGHNINLSYKNQLKEPAMICVSWKWEDNKKVHHLQWDGKQNDKVMIKKFIKVLQEADEICGHNSDSFDLKWIRTRAIKHGLAMSPDFIAYDTYKEAKKLFRFDSASLDYISKYLGVSKKRETGGSKLWVDVVFNKDKAALVDMITYCDGDVISQSEVFAKMKPYLKSKSHYADFVSDCPECGNENTTVSKRRRTAQGHRKIQFQCVDCGRYHTVAASRYEKDASI</sequence>
<dbReference type="EMBL" id="LAZR01000095">
    <property type="protein sequence ID" value="KKN92364.1"/>
    <property type="molecule type" value="Genomic_DNA"/>
</dbReference>
<feature type="domain" description="YprB ribonuclease H-like" evidence="1">
    <location>
        <begin position="48"/>
        <end position="182"/>
    </location>
</feature>
<dbReference type="GO" id="GO:0003676">
    <property type="term" value="F:nucleic acid binding"/>
    <property type="evidence" value="ECO:0007669"/>
    <property type="project" value="InterPro"/>
</dbReference>